<name>A0A1L4BMC5_9STRA</name>
<dbReference type="GeneID" id="30683889"/>
<accession>A0A1L4BMC5</accession>
<dbReference type="RefSeq" id="YP_009329922.1">
    <property type="nucleotide sequence ID" value="NC_032171.1"/>
</dbReference>
<geneLocation type="mitochondrion" evidence="2"/>
<reference evidence="2" key="1">
    <citation type="submission" date="2016-09" db="EMBL/GenBank/DDBJ databases">
        <title>The complete mitochondrial genome of the stalk-forming diatom Didymosphenia geminata.</title>
        <authorList>
            <person name="Aunins A.W."/>
            <person name="King T.L."/>
            <person name="Hamilton D."/>
        </authorList>
    </citation>
    <scope>NUCLEOTIDE SEQUENCE</scope>
</reference>
<sequence>MAQFDSLIIFPLIWSLLIALFIHYNILFESIIPNFFGVKKFREKKLDFSGISLDSNTLDTKNAYNLSL</sequence>
<gene>
    <name evidence="2" type="primary">atp8</name>
</gene>
<evidence type="ECO:0000313" key="2">
    <source>
        <dbReference type="EMBL" id="API83113.1"/>
    </source>
</evidence>
<organism evidence="2">
    <name type="scientific">Didymosphenia geminata</name>
    <name type="common">rock snot</name>
    <dbReference type="NCBI Taxonomy" id="1115533"/>
    <lineage>
        <taxon>Eukaryota</taxon>
        <taxon>Sar</taxon>
        <taxon>Stramenopiles</taxon>
        <taxon>Ochrophyta</taxon>
        <taxon>Bacillariophyta</taxon>
        <taxon>Bacillariophyceae</taxon>
        <taxon>Bacillariophycidae</taxon>
        <taxon>Cymbellales</taxon>
        <taxon>Gomphonemataceae</taxon>
        <taxon>Didymosphenia</taxon>
    </lineage>
</organism>
<protein>
    <submittedName>
        <fullName evidence="2">ATPase subunit 8</fullName>
    </submittedName>
</protein>
<dbReference type="EMBL" id="KX889125">
    <property type="protein sequence ID" value="API83113.1"/>
    <property type="molecule type" value="Genomic_DNA"/>
</dbReference>
<keyword evidence="2" id="KW-0496">Mitochondrion</keyword>
<evidence type="ECO:0000256" key="1">
    <source>
        <dbReference type="SAM" id="Phobius"/>
    </source>
</evidence>
<dbReference type="AlphaFoldDB" id="A0A1L4BMC5"/>
<keyword evidence="1" id="KW-0812">Transmembrane</keyword>
<feature type="transmembrane region" description="Helical" evidence="1">
    <location>
        <begin position="12"/>
        <end position="36"/>
    </location>
</feature>
<keyword evidence="1" id="KW-0472">Membrane</keyword>
<keyword evidence="1" id="KW-1133">Transmembrane helix</keyword>
<proteinExistence type="predicted"/>